<evidence type="ECO:0000256" key="2">
    <source>
        <dbReference type="ARBA" id="ARBA00022840"/>
    </source>
</evidence>
<dbReference type="Gene3D" id="3.30.200.20">
    <property type="entry name" value="Phosphorylase Kinase, domain 1"/>
    <property type="match status" value="2"/>
</dbReference>
<evidence type="ECO:0000259" key="4">
    <source>
        <dbReference type="Pfam" id="PF07714"/>
    </source>
</evidence>
<feature type="domain" description="Serine-threonine/tyrosine-protein kinase catalytic" evidence="4">
    <location>
        <begin position="70"/>
        <end position="121"/>
    </location>
</feature>
<dbReference type="Proteomes" id="UP000322234">
    <property type="component" value="Unassembled WGS sequence"/>
</dbReference>
<dbReference type="InterPro" id="IPR050198">
    <property type="entry name" value="Non-receptor_tyrosine_kinases"/>
</dbReference>
<gene>
    <name evidence="5" type="ORF">E5288_WYG012197</name>
</gene>
<name>A0A6B0RIV5_9CETA</name>
<dbReference type="PROSITE" id="PS00107">
    <property type="entry name" value="PROTEIN_KINASE_ATP"/>
    <property type="match status" value="1"/>
</dbReference>
<protein>
    <recommendedName>
        <fullName evidence="4">Serine-threonine/tyrosine-protein kinase catalytic domain-containing protein</fullName>
    </recommendedName>
</protein>
<comment type="caution">
    <text evidence="5">The sequence shown here is derived from an EMBL/GenBank/DDBJ whole genome shotgun (WGS) entry which is preliminary data.</text>
</comment>
<keyword evidence="1 3" id="KW-0547">Nucleotide-binding</keyword>
<organism evidence="5 6">
    <name type="scientific">Bos mutus</name>
    <name type="common">wild yak</name>
    <dbReference type="NCBI Taxonomy" id="72004"/>
    <lineage>
        <taxon>Eukaryota</taxon>
        <taxon>Metazoa</taxon>
        <taxon>Chordata</taxon>
        <taxon>Craniata</taxon>
        <taxon>Vertebrata</taxon>
        <taxon>Euteleostomi</taxon>
        <taxon>Mammalia</taxon>
        <taxon>Eutheria</taxon>
        <taxon>Laurasiatheria</taxon>
        <taxon>Artiodactyla</taxon>
        <taxon>Ruminantia</taxon>
        <taxon>Pecora</taxon>
        <taxon>Bovidae</taxon>
        <taxon>Bovinae</taxon>
        <taxon>Bos</taxon>
    </lineage>
</organism>
<dbReference type="Pfam" id="PF07714">
    <property type="entry name" value="PK_Tyr_Ser-Thr"/>
    <property type="match status" value="1"/>
</dbReference>
<evidence type="ECO:0000256" key="1">
    <source>
        <dbReference type="ARBA" id="ARBA00022741"/>
    </source>
</evidence>
<keyword evidence="2 3" id="KW-0067">ATP-binding</keyword>
<dbReference type="GO" id="GO:0005524">
    <property type="term" value="F:ATP binding"/>
    <property type="evidence" value="ECO:0007669"/>
    <property type="project" value="UniProtKB-UniRule"/>
</dbReference>
<keyword evidence="6" id="KW-1185">Reference proteome</keyword>
<evidence type="ECO:0000256" key="3">
    <source>
        <dbReference type="PROSITE-ProRule" id="PRU10141"/>
    </source>
</evidence>
<dbReference type="InterPro" id="IPR001245">
    <property type="entry name" value="Ser-Thr/Tyr_kinase_cat_dom"/>
</dbReference>
<dbReference type="EMBL" id="VBQZ03000050">
    <property type="protein sequence ID" value="MXQ88861.1"/>
    <property type="molecule type" value="Genomic_DNA"/>
</dbReference>
<feature type="binding site" evidence="3">
    <location>
        <position position="96"/>
    </location>
    <ligand>
        <name>ATP</name>
        <dbReference type="ChEBI" id="CHEBI:30616"/>
    </ligand>
</feature>
<sequence>MRGIRELQREEITLLKELGSAQFGAVHLGKWKGQEDVAVRVIRSSVSEDESFPEAQTMRIWELQSEERTLLKSLGSGQFGAVHQGKWKGQEDVAVKVIRSSVSEDEFFLEAQTMRFFQFSDVDEVWRPLMFSFPRNVHASQHEDWSPGQDLNWPLSWKTLRLRLNVSAQMSGVWS</sequence>
<evidence type="ECO:0000313" key="5">
    <source>
        <dbReference type="EMBL" id="MXQ88861.1"/>
    </source>
</evidence>
<proteinExistence type="predicted"/>
<accession>A0A6B0RIV5</accession>
<dbReference type="SUPFAM" id="SSF56112">
    <property type="entry name" value="Protein kinase-like (PK-like)"/>
    <property type="match status" value="2"/>
</dbReference>
<dbReference type="InterPro" id="IPR011009">
    <property type="entry name" value="Kinase-like_dom_sf"/>
</dbReference>
<reference evidence="5" key="1">
    <citation type="submission" date="2019-10" db="EMBL/GenBank/DDBJ databases">
        <title>The sequence and de novo assembly of the wild yak genome.</title>
        <authorList>
            <person name="Liu Y."/>
        </authorList>
    </citation>
    <scope>NUCLEOTIDE SEQUENCE [LARGE SCALE GENOMIC DNA]</scope>
    <source>
        <strain evidence="5">WY2019</strain>
    </source>
</reference>
<dbReference type="GO" id="GO:0004672">
    <property type="term" value="F:protein kinase activity"/>
    <property type="evidence" value="ECO:0007669"/>
    <property type="project" value="InterPro"/>
</dbReference>
<dbReference type="PANTHER" id="PTHR24418">
    <property type="entry name" value="TYROSINE-PROTEIN KINASE"/>
    <property type="match status" value="1"/>
</dbReference>
<evidence type="ECO:0000313" key="6">
    <source>
        <dbReference type="Proteomes" id="UP000322234"/>
    </source>
</evidence>
<dbReference type="AlphaFoldDB" id="A0A6B0RIV5"/>
<dbReference type="InterPro" id="IPR017441">
    <property type="entry name" value="Protein_kinase_ATP_BS"/>
</dbReference>